<sequence>MLRKFKITIDGKEYLVEMEEIGGAQAPAPVPQAPAPVEVASQRPEPSPEVPSVSPAPANADAMPAPMPGTILKVLVAVGDTVSENQPLMILEAMKMENEIVASQAGTVSAIHVSQGQVVNAGDGLITLN</sequence>
<evidence type="ECO:0000256" key="2">
    <source>
        <dbReference type="SAM" id="MobiDB-lite"/>
    </source>
</evidence>
<dbReference type="InterPro" id="IPR000089">
    <property type="entry name" value="Biotin_lipoyl"/>
</dbReference>
<organism evidence="4 5">
    <name type="scientific">Streptococcus didelphis</name>
    <dbReference type="NCBI Taxonomy" id="102886"/>
    <lineage>
        <taxon>Bacteria</taxon>
        <taxon>Bacillati</taxon>
        <taxon>Bacillota</taxon>
        <taxon>Bacilli</taxon>
        <taxon>Lactobacillales</taxon>
        <taxon>Streptococcaceae</taxon>
        <taxon>Streptococcus</taxon>
    </lineage>
</organism>
<evidence type="ECO:0000313" key="4">
    <source>
        <dbReference type="EMBL" id="WMB27939.1"/>
    </source>
</evidence>
<feature type="domain" description="Lipoyl-binding" evidence="3">
    <location>
        <begin position="51"/>
        <end position="129"/>
    </location>
</feature>
<evidence type="ECO:0000259" key="3">
    <source>
        <dbReference type="PROSITE" id="PS50968"/>
    </source>
</evidence>
<dbReference type="PROSITE" id="PS50968">
    <property type="entry name" value="BIOTINYL_LIPOYL"/>
    <property type="match status" value="1"/>
</dbReference>
<dbReference type="RefSeq" id="WP_018366830.1">
    <property type="nucleotide sequence ID" value="NZ_CP104407.1"/>
</dbReference>
<dbReference type="PROSITE" id="PS00188">
    <property type="entry name" value="BIOTIN"/>
    <property type="match status" value="1"/>
</dbReference>
<protein>
    <submittedName>
        <fullName evidence="4">Acetyl-CoA carboxylase biotin carboxyl carrier protein subunit</fullName>
    </submittedName>
</protein>
<proteinExistence type="predicted"/>
<evidence type="ECO:0000313" key="5">
    <source>
        <dbReference type="Proteomes" id="UP001238096"/>
    </source>
</evidence>
<dbReference type="InterPro" id="IPR011053">
    <property type="entry name" value="Single_hybrid_motif"/>
</dbReference>
<keyword evidence="5" id="KW-1185">Reference proteome</keyword>
<dbReference type="Proteomes" id="UP001238096">
    <property type="component" value="Chromosome"/>
</dbReference>
<dbReference type="PANTHER" id="PTHR45266">
    <property type="entry name" value="OXALOACETATE DECARBOXYLASE ALPHA CHAIN"/>
    <property type="match status" value="1"/>
</dbReference>
<evidence type="ECO:0000256" key="1">
    <source>
        <dbReference type="ARBA" id="ARBA00023267"/>
    </source>
</evidence>
<dbReference type="PANTHER" id="PTHR45266:SF3">
    <property type="entry name" value="OXALOACETATE DECARBOXYLASE ALPHA CHAIN"/>
    <property type="match status" value="1"/>
</dbReference>
<gene>
    <name evidence="4" type="ORF">N1496_07945</name>
</gene>
<dbReference type="InterPro" id="IPR001882">
    <property type="entry name" value="Biotin_BS"/>
</dbReference>
<reference evidence="5" key="1">
    <citation type="submission" date="2022-10" db="EMBL/GenBank/DDBJ databases">
        <title>Streptococcus didelphis as causative of fatal infections in opossums (Didelphis albiventris).</title>
        <authorList>
            <person name="Breyer G.M."/>
            <person name="Da Silva M.E.R.J."/>
            <person name="Siqueira F.M."/>
        </authorList>
    </citation>
    <scope>NUCLEOTIDE SEQUENCE [LARGE SCALE GENOMIC DNA]</scope>
    <source>
        <strain evidence="5">LBVP101/21</strain>
    </source>
</reference>
<name>A0ABY9LGB8_9STRE</name>
<dbReference type="InterPro" id="IPR050709">
    <property type="entry name" value="Biotin_Carboxyl_Carrier/Decarb"/>
</dbReference>
<feature type="compositionally biased region" description="Low complexity" evidence="2">
    <location>
        <begin position="50"/>
        <end position="64"/>
    </location>
</feature>
<dbReference type="Gene3D" id="2.40.50.100">
    <property type="match status" value="1"/>
</dbReference>
<keyword evidence="1" id="KW-0092">Biotin</keyword>
<feature type="region of interest" description="Disordered" evidence="2">
    <location>
        <begin position="26"/>
        <end position="64"/>
    </location>
</feature>
<accession>A0ABY9LGB8</accession>
<dbReference type="CDD" id="cd06850">
    <property type="entry name" value="biotinyl_domain"/>
    <property type="match status" value="1"/>
</dbReference>
<dbReference type="Pfam" id="PF00364">
    <property type="entry name" value="Biotin_lipoyl"/>
    <property type="match status" value="1"/>
</dbReference>
<dbReference type="EMBL" id="CP110509">
    <property type="protein sequence ID" value="WMB27939.1"/>
    <property type="molecule type" value="Genomic_DNA"/>
</dbReference>
<dbReference type="NCBIfam" id="NF005117">
    <property type="entry name" value="PRK06549.1"/>
    <property type="match status" value="1"/>
</dbReference>
<dbReference type="SUPFAM" id="SSF51230">
    <property type="entry name" value="Single hybrid motif"/>
    <property type="match status" value="1"/>
</dbReference>